<dbReference type="AlphaFoldDB" id="A0A401G359"/>
<accession>A0A401G359</accession>
<organism evidence="1 2">
    <name type="scientific">Desulfonema ishimotonii</name>
    <dbReference type="NCBI Taxonomy" id="45657"/>
    <lineage>
        <taxon>Bacteria</taxon>
        <taxon>Pseudomonadati</taxon>
        <taxon>Thermodesulfobacteriota</taxon>
        <taxon>Desulfobacteria</taxon>
        <taxon>Desulfobacterales</taxon>
        <taxon>Desulfococcaceae</taxon>
        <taxon>Desulfonema</taxon>
    </lineage>
</organism>
<dbReference type="InterPro" id="IPR036439">
    <property type="entry name" value="Dockerin_dom_sf"/>
</dbReference>
<proteinExistence type="predicted"/>
<comment type="caution">
    <text evidence="1">The sequence shown here is derived from an EMBL/GenBank/DDBJ whole genome shotgun (WGS) entry which is preliminary data.</text>
</comment>
<evidence type="ECO:0008006" key="3">
    <source>
        <dbReference type="Google" id="ProtNLM"/>
    </source>
</evidence>
<dbReference type="OrthoDB" id="5425274at2"/>
<protein>
    <recommendedName>
        <fullName evidence="3">Dockerin domain-containing protein</fullName>
    </recommendedName>
</protein>
<reference evidence="2" key="1">
    <citation type="submission" date="2017-11" db="EMBL/GenBank/DDBJ databases">
        <authorList>
            <person name="Watanabe M."/>
            <person name="Kojima H."/>
        </authorList>
    </citation>
    <scope>NUCLEOTIDE SEQUENCE [LARGE SCALE GENOMIC DNA]</scope>
    <source>
        <strain evidence="2">Tokyo 01</strain>
    </source>
</reference>
<keyword evidence="2" id="KW-1185">Reference proteome</keyword>
<dbReference type="PROSITE" id="PS00018">
    <property type="entry name" value="EF_HAND_1"/>
    <property type="match status" value="1"/>
</dbReference>
<evidence type="ECO:0000313" key="2">
    <source>
        <dbReference type="Proteomes" id="UP000288096"/>
    </source>
</evidence>
<dbReference type="Proteomes" id="UP000288096">
    <property type="component" value="Unassembled WGS sequence"/>
</dbReference>
<sequence>MKNGKNDCRLSEYGKERRYGFCFTLLMVVFLMLPSSAPAETITLYDSTSGSLPGAQGWVFAALPLPNSVAQNFDADTGAAHLDTTTKTGDSAGYFSSIPEYELGPGMTSPARSHPDMPDNLDRAAGFVVSFEVRIDSEAHNYEHRAGFSVIVTSDDFAKAIELGFWEGEIWAQEGGTENLFTHAEGVARDTRSQMTLYALKVEGDTYELSADGTPILSGPLRDYSAFSGAPPLNYPYQTPNFIFLGDDTSSASAAIRLKSVRVTLPVTVPGDADGSRGVDLRDAILILKILAGSEISGTEIELSADVDGDGMLGIADVVYILRAIGQGTN</sequence>
<dbReference type="RefSeq" id="WP_124330701.1">
    <property type="nucleotide sequence ID" value="NZ_BEXT01000001.1"/>
</dbReference>
<evidence type="ECO:0000313" key="1">
    <source>
        <dbReference type="EMBL" id="GBC63654.1"/>
    </source>
</evidence>
<gene>
    <name evidence="1" type="ORF">DENIS_4652</name>
</gene>
<name>A0A401G359_9BACT</name>
<dbReference type="CDD" id="cd14256">
    <property type="entry name" value="Dockerin_I"/>
    <property type="match status" value="1"/>
</dbReference>
<dbReference type="SUPFAM" id="SSF63446">
    <property type="entry name" value="Type I dockerin domain"/>
    <property type="match status" value="1"/>
</dbReference>
<dbReference type="Gene3D" id="1.10.1330.10">
    <property type="entry name" value="Dockerin domain"/>
    <property type="match status" value="1"/>
</dbReference>
<dbReference type="EMBL" id="BEXT01000001">
    <property type="protein sequence ID" value="GBC63654.1"/>
    <property type="molecule type" value="Genomic_DNA"/>
</dbReference>
<dbReference type="GO" id="GO:0000272">
    <property type="term" value="P:polysaccharide catabolic process"/>
    <property type="evidence" value="ECO:0007669"/>
    <property type="project" value="InterPro"/>
</dbReference>
<dbReference type="InterPro" id="IPR018247">
    <property type="entry name" value="EF_Hand_1_Ca_BS"/>
</dbReference>
<reference evidence="2" key="2">
    <citation type="submission" date="2019-01" db="EMBL/GenBank/DDBJ databases">
        <title>Genome sequence of Desulfonema ishimotonii strain Tokyo 01.</title>
        <authorList>
            <person name="Fukui M."/>
        </authorList>
    </citation>
    <scope>NUCLEOTIDE SEQUENCE [LARGE SCALE GENOMIC DNA]</scope>
    <source>
        <strain evidence="2">Tokyo 01</strain>
    </source>
</reference>